<keyword evidence="3" id="KW-0732">Signal</keyword>
<feature type="compositionally biased region" description="Low complexity" evidence="2">
    <location>
        <begin position="100"/>
        <end position="111"/>
    </location>
</feature>
<feature type="region of interest" description="Disordered" evidence="2">
    <location>
        <begin position="178"/>
        <end position="204"/>
    </location>
</feature>
<evidence type="ECO:0000259" key="4">
    <source>
        <dbReference type="PROSITE" id="PS50157"/>
    </source>
</evidence>
<evidence type="ECO:0000256" key="3">
    <source>
        <dbReference type="SAM" id="SignalP"/>
    </source>
</evidence>
<organism evidence="5 6">
    <name type="scientific">Trichoderma asperellum (strain ATCC 204424 / CBS 433.97 / NBRC 101777)</name>
    <dbReference type="NCBI Taxonomy" id="1042311"/>
    <lineage>
        <taxon>Eukaryota</taxon>
        <taxon>Fungi</taxon>
        <taxon>Dikarya</taxon>
        <taxon>Ascomycota</taxon>
        <taxon>Pezizomycotina</taxon>
        <taxon>Sordariomycetes</taxon>
        <taxon>Hypocreomycetidae</taxon>
        <taxon>Hypocreales</taxon>
        <taxon>Hypocreaceae</taxon>
        <taxon>Trichoderma</taxon>
    </lineage>
</organism>
<evidence type="ECO:0000313" key="5">
    <source>
        <dbReference type="EMBL" id="PTB43656.1"/>
    </source>
</evidence>
<keyword evidence="1" id="KW-0479">Metal-binding</keyword>
<sequence>MPGVGRGLASTSTSAAHTLFISFTVLGIAQDCTASYLQTSSLNNKNNEQRVSRAFSQHFPFCRPEGCDPSAPSFEDFEYLFGIDCAGNDAIETYSERESSPSSTAYSPSSENENADSILLELGESFGTQQNRFLGRGHGHGLNIPHSPIIDPTHHPWEETYPPLEETLTPLENLEDIQQQQQQATSPISVKETTTGSQDNDTTRPRCSMCDRNFASKSILARHFKIKHAAKRDYWVCTVKTCSKYMKEVSMKYNFRRHCRTKHPTVDLKQFDL</sequence>
<feature type="domain" description="C2H2-type" evidence="4">
    <location>
        <begin position="205"/>
        <end position="233"/>
    </location>
</feature>
<feature type="region of interest" description="Disordered" evidence="2">
    <location>
        <begin position="94"/>
        <end position="114"/>
    </location>
</feature>
<evidence type="ECO:0000256" key="2">
    <source>
        <dbReference type="SAM" id="MobiDB-lite"/>
    </source>
</evidence>
<evidence type="ECO:0000256" key="1">
    <source>
        <dbReference type="PROSITE-ProRule" id="PRU00042"/>
    </source>
</evidence>
<dbReference type="Proteomes" id="UP000240493">
    <property type="component" value="Unassembled WGS sequence"/>
</dbReference>
<dbReference type="PROSITE" id="PS00028">
    <property type="entry name" value="ZINC_FINGER_C2H2_1"/>
    <property type="match status" value="1"/>
</dbReference>
<feature type="compositionally biased region" description="Polar residues" evidence="2">
    <location>
        <begin position="184"/>
        <end position="200"/>
    </location>
</feature>
<name>A0A2T3ZFR9_TRIA4</name>
<dbReference type="InterPro" id="IPR013087">
    <property type="entry name" value="Znf_C2H2_type"/>
</dbReference>
<proteinExistence type="predicted"/>
<dbReference type="PROSITE" id="PS50157">
    <property type="entry name" value="ZINC_FINGER_C2H2_2"/>
    <property type="match status" value="1"/>
</dbReference>
<dbReference type="AlphaFoldDB" id="A0A2T3ZFR9"/>
<gene>
    <name evidence="5" type="ORF">M441DRAFT_35926</name>
</gene>
<dbReference type="EMBL" id="KZ679259">
    <property type="protein sequence ID" value="PTB43656.1"/>
    <property type="molecule type" value="Genomic_DNA"/>
</dbReference>
<dbReference type="SMART" id="SM00355">
    <property type="entry name" value="ZnF_C2H2"/>
    <property type="match status" value="2"/>
</dbReference>
<evidence type="ECO:0000313" key="6">
    <source>
        <dbReference type="Proteomes" id="UP000240493"/>
    </source>
</evidence>
<accession>A0A2T3ZFR9</accession>
<dbReference type="OrthoDB" id="8922241at2759"/>
<feature type="signal peptide" evidence="3">
    <location>
        <begin position="1"/>
        <end position="34"/>
    </location>
</feature>
<dbReference type="Gene3D" id="3.30.160.60">
    <property type="entry name" value="Classic Zinc Finger"/>
    <property type="match status" value="1"/>
</dbReference>
<keyword evidence="6" id="KW-1185">Reference proteome</keyword>
<keyword evidence="1" id="KW-0863">Zinc-finger</keyword>
<protein>
    <recommendedName>
        <fullName evidence="4">C2H2-type domain-containing protein</fullName>
    </recommendedName>
</protein>
<keyword evidence="1" id="KW-0862">Zinc</keyword>
<dbReference type="GO" id="GO:0008270">
    <property type="term" value="F:zinc ion binding"/>
    <property type="evidence" value="ECO:0007669"/>
    <property type="project" value="UniProtKB-KW"/>
</dbReference>
<feature type="chain" id="PRO_5015661873" description="C2H2-type domain-containing protein" evidence="3">
    <location>
        <begin position="35"/>
        <end position="273"/>
    </location>
</feature>
<reference evidence="5 6" key="1">
    <citation type="submission" date="2016-07" db="EMBL/GenBank/DDBJ databases">
        <title>Multiple horizontal gene transfer events from other fungi enriched the ability of initially mycotrophic Trichoderma (Ascomycota) to feed on dead plant biomass.</title>
        <authorList>
            <consortium name="DOE Joint Genome Institute"/>
            <person name="Aerts A."/>
            <person name="Atanasova L."/>
            <person name="Chenthamara K."/>
            <person name="Zhang J."/>
            <person name="Grujic M."/>
            <person name="Henrissat B."/>
            <person name="Kuo A."/>
            <person name="Salamov A."/>
            <person name="Lipzen A."/>
            <person name="Labutti K."/>
            <person name="Barry K."/>
            <person name="Miao Y."/>
            <person name="Rahimi M.J."/>
            <person name="Shen Q."/>
            <person name="Grigoriev I.V."/>
            <person name="Kubicek C.P."/>
            <person name="Druzhinina I.S."/>
        </authorList>
    </citation>
    <scope>NUCLEOTIDE SEQUENCE [LARGE SCALE GENOMIC DNA]</scope>
    <source>
        <strain evidence="5 6">CBS 433.97</strain>
    </source>
</reference>